<dbReference type="AlphaFoldDB" id="A0A2T9WUV4"/>
<dbReference type="EMBL" id="QEFH01000002">
    <property type="protein sequence ID" value="PVU71615.1"/>
    <property type="molecule type" value="Genomic_DNA"/>
</dbReference>
<reference evidence="1" key="3">
    <citation type="submission" date="2017-05" db="EMBL/GenBank/DDBJ databases">
        <authorList>
            <person name="Munson-Mcgee J.H."/>
        </authorList>
    </citation>
    <scope>NUCLEOTIDE SEQUENCE</scope>
    <source>
        <strain evidence="1">SCGC AB-777_F03</strain>
    </source>
</reference>
<accession>A0A2T9WUV4</accession>
<evidence type="ECO:0000313" key="2">
    <source>
        <dbReference type="EMBL" id="PVU68474.1"/>
    </source>
</evidence>
<dbReference type="RefSeq" id="WP_228615023.1">
    <property type="nucleotide sequence ID" value="NZ_QEFP02000001.1"/>
</dbReference>
<reference evidence="3 4" key="1">
    <citation type="journal article" date="2015" name="Appl. Environ. Microbiol.">
        <title>Nanoarchaeota, Their Sulfolobales Host, and Nanoarchaeota Virus Distribution across Yellowstone National Park Hot Springs.</title>
        <authorList>
            <person name="Munson-McGee J.H."/>
            <person name="Field E.K."/>
            <person name="Bateson M."/>
            <person name="Rooney C."/>
            <person name="Stepanauskas R."/>
            <person name="Young M.J."/>
        </authorList>
    </citation>
    <scope>NUCLEOTIDE SEQUENCE [LARGE SCALE GENOMIC DNA]</scope>
    <source>
        <strain evidence="1">SCGC AB-777_F03</strain>
        <strain evidence="3">SCGC AB-777_O03</strain>
    </source>
</reference>
<gene>
    <name evidence="1" type="ORF">DDW03_000065</name>
    <name evidence="2" type="ORF">DDW03_02255</name>
    <name evidence="3" type="ORF">DDW05_00230</name>
</gene>
<protein>
    <submittedName>
        <fullName evidence="3">Uncharacterized protein</fullName>
    </submittedName>
</protein>
<dbReference type="Proteomes" id="UP000245908">
    <property type="component" value="Unassembled WGS sequence"/>
</dbReference>
<reference evidence="3" key="2">
    <citation type="submission" date="2017-05" db="EMBL/GenBank/DDBJ databases">
        <authorList>
            <person name="Song R."/>
            <person name="Chenine A.L."/>
            <person name="Ruprecht R.M."/>
        </authorList>
    </citation>
    <scope>NUCLEOTIDE SEQUENCE</scope>
    <source>
        <strain evidence="2">SCGC AB-777_F03</strain>
        <strain evidence="3">SCGC AB-777_O03</strain>
    </source>
</reference>
<name>A0A2T9WUV4_NANST</name>
<sequence>MIDKNYVSSILGISKTKLQELINEKIKQYKNLIDEETAILLILKERGLTLEDLYNIKVKNLYPGLKVREIKLKINKILIKKDNLIILEAGDETGLIKLIIKDYKWKRKENLLKENINIKVKNGVVLNNFVLSIFINNIDLIEKIDEDINLNQNYISYRHIRLLKERENNYIVLTDNFNVLYLEKNIQLEYNKTYTIKFYNKRPIEIIELKSY</sequence>
<comment type="caution">
    <text evidence="3">The sequence shown here is derived from an EMBL/GenBank/DDBJ whole genome shotgun (WGS) entry which is preliminary data.</text>
</comment>
<evidence type="ECO:0000313" key="3">
    <source>
        <dbReference type="EMBL" id="PVU71615.1"/>
    </source>
</evidence>
<dbReference type="EMBL" id="QEFP01000010">
    <property type="protein sequence ID" value="PVU68474.1"/>
    <property type="molecule type" value="Genomic_DNA"/>
</dbReference>
<evidence type="ECO:0000313" key="4">
    <source>
        <dbReference type="Proteomes" id="UP000245908"/>
    </source>
</evidence>
<proteinExistence type="predicted"/>
<evidence type="ECO:0000313" key="1">
    <source>
        <dbReference type="EMBL" id="MCC5446805.1"/>
    </source>
</evidence>
<reference evidence="1" key="4">
    <citation type="submission" date="2021-11" db="EMBL/GenBank/DDBJ databases">
        <authorList>
            <person name="Munson-Mcgee J."/>
            <person name="Field E."/>
            <person name="Bateson M."/>
            <person name="Rooney C."/>
            <person name="Stepanauskas R."/>
            <person name="Young M."/>
        </authorList>
    </citation>
    <scope>NUCLEOTIDE SEQUENCE</scope>
    <source>
        <strain evidence="1">SCGC AB-777_F03</strain>
    </source>
</reference>
<organism evidence="3 4">
    <name type="scientific">Nanobsidianus stetteri</name>
    <dbReference type="NCBI Taxonomy" id="1294122"/>
    <lineage>
        <taxon>Archaea</taxon>
        <taxon>Nanobdellota</taxon>
        <taxon>Candidatus Nanoarchaeia</taxon>
        <taxon>Nanoarchaeales</taxon>
        <taxon>Nanopusillaceae</taxon>
        <taxon>Candidatus Nanobsidianus</taxon>
    </lineage>
</organism>
<dbReference type="Proteomes" id="UP000245509">
    <property type="component" value="Unassembled WGS sequence"/>
</dbReference>
<dbReference type="EMBL" id="QEFP02000001">
    <property type="protein sequence ID" value="MCC5446805.1"/>
    <property type="molecule type" value="Genomic_DNA"/>
</dbReference>